<dbReference type="InterPro" id="IPR050682">
    <property type="entry name" value="ModA/WtpA"/>
</dbReference>
<dbReference type="GO" id="GO:0015689">
    <property type="term" value="P:molybdate ion transport"/>
    <property type="evidence" value="ECO:0007669"/>
    <property type="project" value="InterPro"/>
</dbReference>
<feature type="signal peptide" evidence="7">
    <location>
        <begin position="1"/>
        <end position="31"/>
    </location>
</feature>
<keyword evidence="2 6" id="KW-0500">Molybdenum</keyword>
<accession>A0A376ABA6</accession>
<feature type="binding site" evidence="6">
    <location>
        <position position="181"/>
    </location>
    <ligand>
        <name>molybdate</name>
        <dbReference type="ChEBI" id="CHEBI:36264"/>
    </ligand>
</feature>
<dbReference type="Pfam" id="PF13531">
    <property type="entry name" value="SBP_bac_11"/>
    <property type="match status" value="1"/>
</dbReference>
<dbReference type="STRING" id="1336235.GCA_000518785_02587"/>
<dbReference type="GO" id="GO:0030973">
    <property type="term" value="F:molybdate ion binding"/>
    <property type="evidence" value="ECO:0007669"/>
    <property type="project" value="TreeGrafter"/>
</dbReference>
<comment type="subunit">
    <text evidence="5">The complex is composed of two ATP-binding proteins (ModC), two transmembrane proteins (ModB) and a solute-binding protein (ModA).</text>
</comment>
<dbReference type="Gene3D" id="3.40.190.10">
    <property type="entry name" value="Periplasmic binding protein-like II"/>
    <property type="match status" value="2"/>
</dbReference>
<dbReference type="InterPro" id="IPR005950">
    <property type="entry name" value="ModA"/>
</dbReference>
<proteinExistence type="inferred from homology"/>
<dbReference type="GO" id="GO:1901359">
    <property type="term" value="F:tungstate binding"/>
    <property type="evidence" value="ECO:0007669"/>
    <property type="project" value="UniProtKB-ARBA"/>
</dbReference>
<dbReference type="OrthoDB" id="9785015at2"/>
<evidence type="ECO:0000313" key="8">
    <source>
        <dbReference type="EMBL" id="SSC65092.1"/>
    </source>
</evidence>
<comment type="similarity">
    <text evidence="1">Belongs to the bacterial solute-binding protein ModA family.</text>
</comment>
<evidence type="ECO:0000256" key="3">
    <source>
        <dbReference type="ARBA" id="ARBA00022723"/>
    </source>
</evidence>
<feature type="binding site" evidence="6">
    <location>
        <position position="199"/>
    </location>
    <ligand>
        <name>molybdate</name>
        <dbReference type="ChEBI" id="CHEBI:36264"/>
    </ligand>
</feature>
<keyword evidence="9" id="KW-1185">Reference proteome</keyword>
<organism evidence="8 9">
    <name type="scientific">Ciceribacter selenitireducens ATCC BAA-1503</name>
    <dbReference type="NCBI Taxonomy" id="1336235"/>
    <lineage>
        <taxon>Bacteria</taxon>
        <taxon>Pseudomonadati</taxon>
        <taxon>Pseudomonadota</taxon>
        <taxon>Alphaproteobacteria</taxon>
        <taxon>Hyphomicrobiales</taxon>
        <taxon>Rhizobiaceae</taxon>
        <taxon>Ciceribacter</taxon>
    </lineage>
</organism>
<dbReference type="PANTHER" id="PTHR30632:SF17">
    <property type="entry name" value="MOLYBDATE-BINDING PROTEIN MODA"/>
    <property type="match status" value="1"/>
</dbReference>
<feature type="chain" id="PRO_5016672994" description="Molybdate ABC transporter, periplasmic molybdate-binding protein" evidence="7">
    <location>
        <begin position="32"/>
        <end position="267"/>
    </location>
</feature>
<dbReference type="AlphaFoldDB" id="A0A376ABA6"/>
<dbReference type="RefSeq" id="WP_115672241.1">
    <property type="nucleotide sequence ID" value="NZ_UEYP01000017.1"/>
</dbReference>
<dbReference type="Proteomes" id="UP000254764">
    <property type="component" value="Unassembled WGS sequence"/>
</dbReference>
<keyword evidence="4 7" id="KW-0732">Signal</keyword>
<reference evidence="9" key="1">
    <citation type="submission" date="2018-07" db="EMBL/GenBank/DDBJ databases">
        <authorList>
            <person name="Peiro R."/>
            <person name="Begona"/>
            <person name="Cbmso G."/>
            <person name="Lopez M."/>
            <person name="Gonzalez S."/>
        </authorList>
    </citation>
    <scope>NUCLEOTIDE SEQUENCE [LARGE SCALE GENOMIC DNA]</scope>
</reference>
<evidence type="ECO:0000256" key="4">
    <source>
        <dbReference type="ARBA" id="ARBA00022729"/>
    </source>
</evidence>
<dbReference type="GO" id="GO:0030288">
    <property type="term" value="C:outer membrane-bounded periplasmic space"/>
    <property type="evidence" value="ECO:0007669"/>
    <property type="project" value="TreeGrafter"/>
</dbReference>
<evidence type="ECO:0000313" key="9">
    <source>
        <dbReference type="Proteomes" id="UP000254764"/>
    </source>
</evidence>
<feature type="binding site" evidence="6">
    <location>
        <position position="69"/>
    </location>
    <ligand>
        <name>molybdate</name>
        <dbReference type="ChEBI" id="CHEBI:36264"/>
    </ligand>
</feature>
<dbReference type="FunFam" id="3.40.190.10:FF:000035">
    <property type="entry name" value="Molybdate ABC transporter substrate-binding protein"/>
    <property type="match status" value="1"/>
</dbReference>
<evidence type="ECO:0000256" key="5">
    <source>
        <dbReference type="ARBA" id="ARBA00062515"/>
    </source>
</evidence>
<dbReference type="EMBL" id="UEYP01000017">
    <property type="protein sequence ID" value="SSC65092.1"/>
    <property type="molecule type" value="Genomic_DNA"/>
</dbReference>
<name>A0A376ABA6_9HYPH</name>
<feature type="binding site" evidence="6">
    <location>
        <position position="42"/>
    </location>
    <ligand>
        <name>molybdate</name>
        <dbReference type="ChEBI" id="CHEBI:36264"/>
    </ligand>
</feature>
<evidence type="ECO:0008006" key="10">
    <source>
        <dbReference type="Google" id="ProtNLM"/>
    </source>
</evidence>
<sequence>MLASFRSLRDLAKAALVAAAVLAPTVTAAHAEDGVTVFAAASLKEVLGEVSEAWRAETGRETTLSFAGSSALAKQIEQGAPADLFISADLKWMDYLDKAGLVAGESRVDLLGNRLVLVAPKDAATTATIAEGFLLADLLAGGHLAMANTDAVPAGTYGKAALQKLGVWDSVKNHVVQAENVRAALLLVSRTEAPLGIVYETDAKADTGVRVVDRFPESSHPAIVYPAAVLKEARNAEDAAAFLAYLQGAKAHAIFTAAGFTVLAKTN</sequence>
<dbReference type="SUPFAM" id="SSF53850">
    <property type="entry name" value="Periplasmic binding protein-like II"/>
    <property type="match status" value="1"/>
</dbReference>
<dbReference type="NCBIfam" id="NF007958">
    <property type="entry name" value="PRK10677.1"/>
    <property type="match status" value="1"/>
</dbReference>
<dbReference type="PIRSF" id="PIRSF004846">
    <property type="entry name" value="ModA"/>
    <property type="match status" value="1"/>
</dbReference>
<gene>
    <name evidence="8" type="ORF">RHIZ70_800</name>
</gene>
<evidence type="ECO:0000256" key="6">
    <source>
        <dbReference type="PIRSR" id="PIRSR004846-1"/>
    </source>
</evidence>
<dbReference type="NCBIfam" id="TIGR01256">
    <property type="entry name" value="modA"/>
    <property type="match status" value="1"/>
</dbReference>
<evidence type="ECO:0000256" key="7">
    <source>
        <dbReference type="SAM" id="SignalP"/>
    </source>
</evidence>
<evidence type="ECO:0000256" key="2">
    <source>
        <dbReference type="ARBA" id="ARBA00022505"/>
    </source>
</evidence>
<dbReference type="PANTHER" id="PTHR30632">
    <property type="entry name" value="MOLYBDATE-BINDING PERIPLASMIC PROTEIN"/>
    <property type="match status" value="1"/>
</dbReference>
<keyword evidence="3 6" id="KW-0479">Metal-binding</keyword>
<feature type="binding site" evidence="6">
    <location>
        <position position="154"/>
    </location>
    <ligand>
        <name>molybdate</name>
        <dbReference type="ChEBI" id="CHEBI:36264"/>
    </ligand>
</feature>
<dbReference type="CDD" id="cd13536">
    <property type="entry name" value="PBP2_EcModA"/>
    <property type="match status" value="1"/>
</dbReference>
<evidence type="ECO:0000256" key="1">
    <source>
        <dbReference type="ARBA" id="ARBA00009175"/>
    </source>
</evidence>
<dbReference type="GO" id="GO:0046872">
    <property type="term" value="F:metal ion binding"/>
    <property type="evidence" value="ECO:0007669"/>
    <property type="project" value="UniProtKB-KW"/>
</dbReference>
<protein>
    <recommendedName>
        <fullName evidence="10">Molybdate ABC transporter, periplasmic molybdate-binding protein</fullName>
    </recommendedName>
</protein>